<feature type="region of interest" description="Disordered" evidence="1">
    <location>
        <begin position="248"/>
        <end position="274"/>
    </location>
</feature>
<name>A0A0L6V838_9BASI</name>
<dbReference type="AlphaFoldDB" id="A0A0L6V838"/>
<protein>
    <submittedName>
        <fullName evidence="2">Uncharacterized protein</fullName>
    </submittedName>
</protein>
<feature type="compositionally biased region" description="Low complexity" evidence="1">
    <location>
        <begin position="194"/>
        <end position="217"/>
    </location>
</feature>
<feature type="region of interest" description="Disordered" evidence="1">
    <location>
        <begin position="194"/>
        <end position="220"/>
    </location>
</feature>
<dbReference type="VEuPathDB" id="FungiDB:VP01_2288g4"/>
<comment type="caution">
    <text evidence="2">The sequence shown here is derived from an EMBL/GenBank/DDBJ whole genome shotgun (WGS) entry which is preliminary data.</text>
</comment>
<evidence type="ECO:0000256" key="1">
    <source>
        <dbReference type="SAM" id="MobiDB-lite"/>
    </source>
</evidence>
<feature type="region of interest" description="Disordered" evidence="1">
    <location>
        <begin position="1"/>
        <end position="58"/>
    </location>
</feature>
<evidence type="ECO:0000313" key="2">
    <source>
        <dbReference type="EMBL" id="KNZ56913.1"/>
    </source>
</evidence>
<gene>
    <name evidence="2" type="ORF">VP01_2288g4</name>
</gene>
<keyword evidence="3" id="KW-1185">Reference proteome</keyword>
<reference evidence="2 3" key="1">
    <citation type="submission" date="2015-08" db="EMBL/GenBank/DDBJ databases">
        <title>Next Generation Sequencing and Analysis of the Genome of Puccinia sorghi L Schw, the Causal Agent of Maize Common Rust.</title>
        <authorList>
            <person name="Rochi L."/>
            <person name="Burguener G."/>
            <person name="Darino M."/>
            <person name="Turjanski A."/>
            <person name="Kreff E."/>
            <person name="Dieguez M.J."/>
            <person name="Sacco F."/>
        </authorList>
    </citation>
    <scope>NUCLEOTIDE SEQUENCE [LARGE SCALE GENOMIC DNA]</scope>
    <source>
        <strain evidence="2 3">RO10H11247</strain>
    </source>
</reference>
<dbReference type="EMBL" id="LAVV01007156">
    <property type="protein sequence ID" value="KNZ56913.1"/>
    <property type="molecule type" value="Genomic_DNA"/>
</dbReference>
<organism evidence="2 3">
    <name type="scientific">Puccinia sorghi</name>
    <dbReference type="NCBI Taxonomy" id="27349"/>
    <lineage>
        <taxon>Eukaryota</taxon>
        <taxon>Fungi</taxon>
        <taxon>Dikarya</taxon>
        <taxon>Basidiomycota</taxon>
        <taxon>Pucciniomycotina</taxon>
        <taxon>Pucciniomycetes</taxon>
        <taxon>Pucciniales</taxon>
        <taxon>Pucciniaceae</taxon>
        <taxon>Puccinia</taxon>
    </lineage>
</organism>
<proteinExistence type="predicted"/>
<accession>A0A0L6V838</accession>
<feature type="compositionally biased region" description="Basic and acidic residues" evidence="1">
    <location>
        <begin position="29"/>
        <end position="39"/>
    </location>
</feature>
<evidence type="ECO:0000313" key="3">
    <source>
        <dbReference type="Proteomes" id="UP000037035"/>
    </source>
</evidence>
<sequence length="274" mass="29917">MRGLSLRSYLNHASSRGEENQETGSDSDESFHCCGRPEDLVNDAEPCEDLNKPMMGGRRKPCREIVVSESPEFSCYQSAIQRRKLQAAAAEEKEPAATSTTTLISPTSRSSILAPARIRASMLSADSQATAVDDEEQEQQPLLVIKTGISPMVPRRPCCIVSHAKGQQQPTSSGTLRTSKPRRATLNAILRVPASRTSPASTSSSISRSSNKSIIPRGRQPVSMISSRPARTRFSLLAKSWYNPPHNPGLPHQPACPTPTVPFQSFSPHHYETL</sequence>
<dbReference type="Proteomes" id="UP000037035">
    <property type="component" value="Unassembled WGS sequence"/>
</dbReference>